<keyword evidence="11" id="KW-0966">Cell projection</keyword>
<evidence type="ECO:0000256" key="1">
    <source>
        <dbReference type="ARBA" id="ARBA00002254"/>
    </source>
</evidence>
<evidence type="ECO:0000256" key="6">
    <source>
        <dbReference type="ARBA" id="ARBA00022692"/>
    </source>
</evidence>
<evidence type="ECO:0000313" key="11">
    <source>
        <dbReference type="EMBL" id="SIO27295.1"/>
    </source>
</evidence>
<evidence type="ECO:0000256" key="5">
    <source>
        <dbReference type="ARBA" id="ARBA00022500"/>
    </source>
</evidence>
<keyword evidence="10" id="KW-0997">Cell inner membrane</keyword>
<evidence type="ECO:0000256" key="9">
    <source>
        <dbReference type="ARBA" id="ARBA00023136"/>
    </source>
</evidence>
<dbReference type="GO" id="GO:0071978">
    <property type="term" value="P:bacterial-type flagellum-dependent swarming motility"/>
    <property type="evidence" value="ECO:0007669"/>
    <property type="project" value="TreeGrafter"/>
</dbReference>
<dbReference type="STRING" id="44575.SAMN05216419_10631"/>
<reference evidence="11 12" key="1">
    <citation type="submission" date="2016-12" db="EMBL/GenBank/DDBJ databases">
        <authorList>
            <person name="Song W.-J."/>
            <person name="Kurnit D.M."/>
        </authorList>
    </citation>
    <scope>NUCLEOTIDE SEQUENCE [LARGE SCALE GENOMIC DNA]</scope>
    <source>
        <strain evidence="11 12">ATCC 49181</strain>
    </source>
</reference>
<keyword evidence="6 10" id="KW-0812">Transmembrane</keyword>
<dbReference type="GO" id="GO:0006935">
    <property type="term" value="P:chemotaxis"/>
    <property type="evidence" value="ECO:0007669"/>
    <property type="project" value="UniProtKB-KW"/>
</dbReference>
<evidence type="ECO:0000256" key="7">
    <source>
        <dbReference type="ARBA" id="ARBA00022779"/>
    </source>
</evidence>
<dbReference type="RefSeq" id="WP_028462425.1">
    <property type="nucleotide sequence ID" value="NZ_FSRO01000001.1"/>
</dbReference>
<dbReference type="PANTHER" id="PTHR35091:SF2">
    <property type="entry name" value="FLAGELLAR PROTEIN FLIL"/>
    <property type="match status" value="1"/>
</dbReference>
<evidence type="ECO:0000313" key="12">
    <source>
        <dbReference type="Proteomes" id="UP000185062"/>
    </source>
</evidence>
<accession>A0A1N6I5U8</accession>
<keyword evidence="11" id="KW-0282">Flagellum</keyword>
<keyword evidence="7 10" id="KW-0283">Flagellar rotation</keyword>
<dbReference type="NCBIfam" id="NF005435">
    <property type="entry name" value="PRK07021.1"/>
    <property type="match status" value="1"/>
</dbReference>
<dbReference type="EMBL" id="FSRO01000001">
    <property type="protein sequence ID" value="SIO27295.1"/>
    <property type="molecule type" value="Genomic_DNA"/>
</dbReference>
<keyword evidence="4" id="KW-1003">Cell membrane</keyword>
<dbReference type="Proteomes" id="UP000185062">
    <property type="component" value="Unassembled WGS sequence"/>
</dbReference>
<evidence type="ECO:0000256" key="4">
    <source>
        <dbReference type="ARBA" id="ARBA00022475"/>
    </source>
</evidence>
<comment type="function">
    <text evidence="1 10">Controls the rotational direction of flagella during chemotaxis.</text>
</comment>
<sequence>MSTTTSMENTKNKKNLLPIILIAIIAIGSGAGGAWYVIQNLDTTGETTQSHKKPVKFIDIETFTVNLQPEEDSQYLQVGLTVKTQETDVVNVIKKQMPEIRNRILLLLSSKKPTEILSIAGKQQLSAEITDEIRQTIDSEIMQEEILDVLFTSFVIQ</sequence>
<dbReference type="AlphaFoldDB" id="A0A1N6I5U8"/>
<evidence type="ECO:0000256" key="8">
    <source>
        <dbReference type="ARBA" id="ARBA00022989"/>
    </source>
</evidence>
<keyword evidence="11" id="KW-0969">Cilium</keyword>
<evidence type="ECO:0000256" key="10">
    <source>
        <dbReference type="RuleBase" id="RU364125"/>
    </source>
</evidence>
<dbReference type="InterPro" id="IPR005503">
    <property type="entry name" value="FliL"/>
</dbReference>
<dbReference type="Pfam" id="PF03748">
    <property type="entry name" value="FliL"/>
    <property type="match status" value="1"/>
</dbReference>
<gene>
    <name evidence="11" type="ORF">SAMN02743940_1556</name>
</gene>
<keyword evidence="9 10" id="KW-0472">Membrane</keyword>
<keyword evidence="8 10" id="KW-1133">Transmembrane helix</keyword>
<protein>
    <recommendedName>
        <fullName evidence="10">Flagellar protein FliL</fullName>
    </recommendedName>
</protein>
<proteinExistence type="inferred from homology"/>
<name>A0A1N6I5U8_9PROT</name>
<dbReference type="PANTHER" id="PTHR35091">
    <property type="entry name" value="FLAGELLAR PROTEIN FLIL"/>
    <property type="match status" value="1"/>
</dbReference>
<organism evidence="11 12">
    <name type="scientific">Nitrosomonas cryotolerans ATCC 49181</name>
    <dbReference type="NCBI Taxonomy" id="1131553"/>
    <lineage>
        <taxon>Bacteria</taxon>
        <taxon>Pseudomonadati</taxon>
        <taxon>Pseudomonadota</taxon>
        <taxon>Betaproteobacteria</taxon>
        <taxon>Nitrosomonadales</taxon>
        <taxon>Nitrosomonadaceae</taxon>
        <taxon>Nitrosomonas</taxon>
    </lineage>
</organism>
<dbReference type="eggNOG" id="COG1580">
    <property type="taxonomic scope" value="Bacteria"/>
</dbReference>
<keyword evidence="12" id="KW-1185">Reference proteome</keyword>
<comment type="similarity">
    <text evidence="3 10">Belongs to the FliL family.</text>
</comment>
<comment type="subcellular location">
    <subcellularLocation>
        <location evidence="10">Cell inner membrane</location>
    </subcellularLocation>
    <subcellularLocation>
        <location evidence="2">Cell membrane</location>
        <topology evidence="2">Single-pass membrane protein</topology>
    </subcellularLocation>
</comment>
<feature type="transmembrane region" description="Helical" evidence="10">
    <location>
        <begin position="16"/>
        <end position="38"/>
    </location>
</feature>
<dbReference type="GO" id="GO:0009425">
    <property type="term" value="C:bacterial-type flagellum basal body"/>
    <property type="evidence" value="ECO:0007669"/>
    <property type="project" value="InterPro"/>
</dbReference>
<evidence type="ECO:0000256" key="2">
    <source>
        <dbReference type="ARBA" id="ARBA00004162"/>
    </source>
</evidence>
<evidence type="ECO:0000256" key="3">
    <source>
        <dbReference type="ARBA" id="ARBA00008281"/>
    </source>
</evidence>
<dbReference type="GO" id="GO:0005886">
    <property type="term" value="C:plasma membrane"/>
    <property type="evidence" value="ECO:0007669"/>
    <property type="project" value="UniProtKB-SubCell"/>
</dbReference>
<keyword evidence="5 10" id="KW-0145">Chemotaxis</keyword>